<reference evidence="1 2" key="1">
    <citation type="submission" date="2023-07" db="EMBL/GenBank/DDBJ databases">
        <title>Sequencing the genomes of 1000 actinobacteria strains.</title>
        <authorList>
            <person name="Klenk H.-P."/>
        </authorList>
    </citation>
    <scope>NUCLEOTIDE SEQUENCE [LARGE SCALE GENOMIC DNA]</scope>
    <source>
        <strain evidence="1 2">DSM 44710</strain>
    </source>
</reference>
<protein>
    <submittedName>
        <fullName evidence="1">Uncharacterized protein</fullName>
    </submittedName>
</protein>
<keyword evidence="2" id="KW-1185">Reference proteome</keyword>
<proteinExistence type="predicted"/>
<evidence type="ECO:0000313" key="2">
    <source>
        <dbReference type="Proteomes" id="UP001240984"/>
    </source>
</evidence>
<evidence type="ECO:0000313" key="1">
    <source>
        <dbReference type="EMBL" id="MDP9792866.1"/>
    </source>
</evidence>
<comment type="caution">
    <text evidence="1">The sequence shown here is derived from an EMBL/GenBank/DDBJ whole genome shotgun (WGS) entry which is preliminary data.</text>
</comment>
<accession>A0ABT9MN50</accession>
<name>A0ABT9MN50_9ACTN</name>
<gene>
    <name evidence="1" type="ORF">J2S43_001378</name>
</gene>
<sequence length="64" mass="6721">MTTVPEHGVPDSDRTAGDGVALVRHGRPDRRVVLHLSDDLRRGLTAGAADVLTARLGDAAPDHS</sequence>
<organism evidence="1 2">
    <name type="scientific">Catenuloplanes nepalensis</name>
    <dbReference type="NCBI Taxonomy" id="587533"/>
    <lineage>
        <taxon>Bacteria</taxon>
        <taxon>Bacillati</taxon>
        <taxon>Actinomycetota</taxon>
        <taxon>Actinomycetes</taxon>
        <taxon>Micromonosporales</taxon>
        <taxon>Micromonosporaceae</taxon>
        <taxon>Catenuloplanes</taxon>
    </lineage>
</organism>
<dbReference type="RefSeq" id="WP_306827754.1">
    <property type="nucleotide sequence ID" value="NZ_JAUSRA010000001.1"/>
</dbReference>
<dbReference type="Proteomes" id="UP001240984">
    <property type="component" value="Unassembled WGS sequence"/>
</dbReference>
<dbReference type="EMBL" id="JAUSRA010000001">
    <property type="protein sequence ID" value="MDP9792866.1"/>
    <property type="molecule type" value="Genomic_DNA"/>
</dbReference>